<proteinExistence type="predicted"/>
<evidence type="ECO:0000256" key="1">
    <source>
        <dbReference type="SAM" id="MobiDB-lite"/>
    </source>
</evidence>
<dbReference type="Proteomes" id="UP000826271">
    <property type="component" value="Unassembled WGS sequence"/>
</dbReference>
<dbReference type="AlphaFoldDB" id="A0AAV6WC13"/>
<dbReference type="Pfam" id="PF05553">
    <property type="entry name" value="DUF761"/>
    <property type="match status" value="1"/>
</dbReference>
<reference evidence="2" key="1">
    <citation type="submission" date="2019-10" db="EMBL/GenBank/DDBJ databases">
        <authorList>
            <person name="Zhang R."/>
            <person name="Pan Y."/>
            <person name="Wang J."/>
            <person name="Ma R."/>
            <person name="Yu S."/>
        </authorList>
    </citation>
    <scope>NUCLEOTIDE SEQUENCE</scope>
    <source>
        <strain evidence="2">LA-IB0</strain>
        <tissue evidence="2">Leaf</tissue>
    </source>
</reference>
<comment type="caution">
    <text evidence="2">The sequence shown here is derived from an EMBL/GenBank/DDBJ whole genome shotgun (WGS) entry which is preliminary data.</text>
</comment>
<dbReference type="PANTHER" id="PTHR33098:SF112">
    <property type="entry name" value="COTTON FIBER PROTEIN"/>
    <property type="match status" value="1"/>
</dbReference>
<evidence type="ECO:0000313" key="3">
    <source>
        <dbReference type="Proteomes" id="UP000826271"/>
    </source>
</evidence>
<protein>
    <recommendedName>
        <fullName evidence="4">Cotton fiber protein</fullName>
    </recommendedName>
</protein>
<dbReference type="EMBL" id="WHWC01000016">
    <property type="protein sequence ID" value="KAG8367713.1"/>
    <property type="molecule type" value="Genomic_DNA"/>
</dbReference>
<dbReference type="PANTHER" id="PTHR33098">
    <property type="entry name" value="COTTON FIBER (DUF761)"/>
    <property type="match status" value="1"/>
</dbReference>
<organism evidence="2 3">
    <name type="scientific">Buddleja alternifolia</name>
    <dbReference type="NCBI Taxonomy" id="168488"/>
    <lineage>
        <taxon>Eukaryota</taxon>
        <taxon>Viridiplantae</taxon>
        <taxon>Streptophyta</taxon>
        <taxon>Embryophyta</taxon>
        <taxon>Tracheophyta</taxon>
        <taxon>Spermatophyta</taxon>
        <taxon>Magnoliopsida</taxon>
        <taxon>eudicotyledons</taxon>
        <taxon>Gunneridae</taxon>
        <taxon>Pentapetalae</taxon>
        <taxon>asterids</taxon>
        <taxon>lamiids</taxon>
        <taxon>Lamiales</taxon>
        <taxon>Scrophulariaceae</taxon>
        <taxon>Buddlejeae</taxon>
        <taxon>Buddleja</taxon>
    </lineage>
</organism>
<gene>
    <name evidence="2" type="ORF">BUALT_Bualt16G0101600</name>
</gene>
<feature type="region of interest" description="Disordered" evidence="1">
    <location>
        <begin position="50"/>
        <end position="91"/>
    </location>
</feature>
<name>A0AAV6WC13_9LAMI</name>
<sequence>MAAMDRWQLLSRLKRAVKKITFLLNFNVNRFKLISNLRASSSTRRFSFGDRPGLRACVEDSDPDDEPAGSSRSGLHRTTSYPSPSSSSEDDIDKRADAFIANFYKQLQYERQISLELRYCRGNSFDSTPSP</sequence>
<feature type="compositionally biased region" description="Polar residues" evidence="1">
    <location>
        <begin position="70"/>
        <end position="79"/>
    </location>
</feature>
<evidence type="ECO:0000313" key="2">
    <source>
        <dbReference type="EMBL" id="KAG8367713.1"/>
    </source>
</evidence>
<keyword evidence="3" id="KW-1185">Reference proteome</keyword>
<accession>A0AAV6WC13</accession>
<dbReference type="InterPro" id="IPR008480">
    <property type="entry name" value="DUF761_pln"/>
</dbReference>
<evidence type="ECO:0008006" key="4">
    <source>
        <dbReference type="Google" id="ProtNLM"/>
    </source>
</evidence>